<feature type="region of interest" description="Disordered" evidence="2">
    <location>
        <begin position="615"/>
        <end position="638"/>
    </location>
</feature>
<dbReference type="PANTHER" id="PTHR11576">
    <property type="entry name" value="ZONA PELLUCIDA SPERM-BINDING PROTEIN 3"/>
    <property type="match status" value="1"/>
</dbReference>
<dbReference type="SMART" id="SM00241">
    <property type="entry name" value="ZP"/>
    <property type="match status" value="1"/>
</dbReference>
<evidence type="ECO:0000259" key="4">
    <source>
        <dbReference type="PROSITE" id="PS51034"/>
    </source>
</evidence>
<gene>
    <name evidence="5" type="ORF">F7725_007825</name>
</gene>
<dbReference type="AlphaFoldDB" id="A0A7J5Y5G9"/>
<dbReference type="InterPro" id="IPR042235">
    <property type="entry name" value="ZP-C_dom"/>
</dbReference>
<keyword evidence="1" id="KW-1015">Disulfide bond</keyword>
<name>A0A7J5Y5G9_DISMA</name>
<dbReference type="EMBL" id="JAAKFY010000015">
    <property type="protein sequence ID" value="KAF3844662.1"/>
    <property type="molecule type" value="Genomic_DNA"/>
</dbReference>
<dbReference type="OrthoDB" id="8941595at2759"/>
<comment type="caution">
    <text evidence="5">The sequence shown here is derived from an EMBL/GenBank/DDBJ whole genome shotgun (WGS) entry which is preliminary data.</text>
</comment>
<sequence length="654" mass="73030">MGSIEILVCVFLAHVIAAQPVIRKQDATFFQDVEQLFDNIRPFPFESNFDFTPYDTIFSSWRTLQPDFHKLAELPHTMMVPRVEVFCDESKLTLLVDKRFNGVVLTGEELQLGGGCYSNSELPNQFVFTYSLDKCGTTPVMQKGLLMFSNSLHLNLKKPLQTGWQSPSTVHISCMPKRSYPNFFDSTPFPETGKTFNIKAMNPTWTGNAETNIYKRGQVVNLQVSAKISSEQKQLFIHSCYVSASPEPQTRPRHAVIMNKGCTAPLGSPHAVIQFVASGRADVVNLVLNTSYLISELYIHCSVLKSDHGVHTGSKSCNYNMMQSRWEDLRGNAEVCECCIAKCRGLSVKHLSEGQFSAKDAKAIVSTGPLVVVDKRVEMSPQPSLPEMQETTSAPHARSMQSDGAAIVSGTSLSRPPQGVVVVSQDPVARLTLWLPGQVQDPEHGESKVSEDKLTVKLQARDTTSRYIPEQRPLTSYQEPPLNAPTNKIRDHGANELKDGHMFDLNLLTLVDGWPIPPQMEKAAFADEAQIKKLFGRPGMFEAPQEVDIPLIVEMTLNVLNQHDFHQMRDELAEEAVMPRDEATDSIIRSKVQFSKGMDGSQTLSYEEEVMREQEGKGVTSRFGMDGNKRKPETKQRGLRSAFLDLIRSMDKAE</sequence>
<reference evidence="5 6" key="1">
    <citation type="submission" date="2020-03" db="EMBL/GenBank/DDBJ databases">
        <title>Dissostichus mawsoni Genome sequencing and assembly.</title>
        <authorList>
            <person name="Park H."/>
        </authorList>
    </citation>
    <scope>NUCLEOTIDE SEQUENCE [LARGE SCALE GENOMIC DNA]</scope>
    <source>
        <strain evidence="5">DM0001</strain>
        <tissue evidence="5">Muscle</tissue>
    </source>
</reference>
<evidence type="ECO:0000313" key="5">
    <source>
        <dbReference type="EMBL" id="KAF3844662.1"/>
    </source>
</evidence>
<dbReference type="PANTHER" id="PTHR11576:SF18">
    <property type="entry name" value="ZONA PELLUCIDA PROTEIN C"/>
    <property type="match status" value="1"/>
</dbReference>
<dbReference type="GO" id="GO:0031012">
    <property type="term" value="C:extracellular matrix"/>
    <property type="evidence" value="ECO:0007669"/>
    <property type="project" value="TreeGrafter"/>
</dbReference>
<protein>
    <recommendedName>
        <fullName evidence="4">ZP domain-containing protein</fullName>
    </recommendedName>
</protein>
<feature type="region of interest" description="Disordered" evidence="2">
    <location>
        <begin position="380"/>
        <end position="403"/>
    </location>
</feature>
<evidence type="ECO:0000256" key="3">
    <source>
        <dbReference type="SAM" id="SignalP"/>
    </source>
</evidence>
<feature type="compositionally biased region" description="Basic and acidic residues" evidence="2">
    <location>
        <begin position="627"/>
        <end position="636"/>
    </location>
</feature>
<dbReference type="Pfam" id="PF00100">
    <property type="entry name" value="Zona_pellucida"/>
    <property type="match status" value="1"/>
</dbReference>
<dbReference type="GO" id="GO:0032190">
    <property type="term" value="F:acrosin binding"/>
    <property type="evidence" value="ECO:0007669"/>
    <property type="project" value="TreeGrafter"/>
</dbReference>
<keyword evidence="6" id="KW-1185">Reference proteome</keyword>
<feature type="chain" id="PRO_5029739868" description="ZP domain-containing protein" evidence="3">
    <location>
        <begin position="19"/>
        <end position="654"/>
    </location>
</feature>
<feature type="domain" description="ZP" evidence="4">
    <location>
        <begin position="86"/>
        <end position="324"/>
    </location>
</feature>
<evidence type="ECO:0000256" key="1">
    <source>
        <dbReference type="ARBA" id="ARBA00023157"/>
    </source>
</evidence>
<dbReference type="Gene3D" id="2.60.40.3210">
    <property type="entry name" value="Zona pellucida, ZP-N domain"/>
    <property type="match status" value="1"/>
</dbReference>
<evidence type="ECO:0000313" key="6">
    <source>
        <dbReference type="Proteomes" id="UP000518266"/>
    </source>
</evidence>
<dbReference type="PROSITE" id="PS51034">
    <property type="entry name" value="ZP_2"/>
    <property type="match status" value="1"/>
</dbReference>
<feature type="signal peptide" evidence="3">
    <location>
        <begin position="1"/>
        <end position="18"/>
    </location>
</feature>
<feature type="compositionally biased region" description="Polar residues" evidence="2">
    <location>
        <begin position="389"/>
        <end position="402"/>
    </location>
</feature>
<dbReference type="GO" id="GO:2000344">
    <property type="term" value="P:positive regulation of acrosome reaction"/>
    <property type="evidence" value="ECO:0007669"/>
    <property type="project" value="TreeGrafter"/>
</dbReference>
<dbReference type="InterPro" id="IPR055356">
    <property type="entry name" value="ZP-N"/>
</dbReference>
<dbReference type="InterPro" id="IPR055355">
    <property type="entry name" value="ZP-C"/>
</dbReference>
<dbReference type="FunFam" id="2.60.40.4100:FF:000002">
    <property type="entry name" value="Zona pellucida sperm-binding protein 3"/>
    <property type="match status" value="1"/>
</dbReference>
<accession>A0A7J5Y5G9</accession>
<dbReference type="Proteomes" id="UP000518266">
    <property type="component" value="Unassembled WGS sequence"/>
</dbReference>
<dbReference type="Gene3D" id="2.60.40.4100">
    <property type="entry name" value="Zona pellucida, ZP-C domain"/>
    <property type="match status" value="1"/>
</dbReference>
<organism evidence="5 6">
    <name type="scientific">Dissostichus mawsoni</name>
    <name type="common">Antarctic cod</name>
    <dbReference type="NCBI Taxonomy" id="36200"/>
    <lineage>
        <taxon>Eukaryota</taxon>
        <taxon>Metazoa</taxon>
        <taxon>Chordata</taxon>
        <taxon>Craniata</taxon>
        <taxon>Vertebrata</taxon>
        <taxon>Euteleostomi</taxon>
        <taxon>Actinopterygii</taxon>
        <taxon>Neopterygii</taxon>
        <taxon>Teleostei</taxon>
        <taxon>Neoteleostei</taxon>
        <taxon>Acanthomorphata</taxon>
        <taxon>Eupercaria</taxon>
        <taxon>Perciformes</taxon>
        <taxon>Notothenioidei</taxon>
        <taxon>Nototheniidae</taxon>
        <taxon>Dissostichus</taxon>
    </lineage>
</organism>
<keyword evidence="3" id="KW-0732">Signal</keyword>
<dbReference type="GO" id="GO:0035803">
    <property type="term" value="P:egg coat formation"/>
    <property type="evidence" value="ECO:0007669"/>
    <property type="project" value="TreeGrafter"/>
</dbReference>
<evidence type="ECO:0000256" key="2">
    <source>
        <dbReference type="SAM" id="MobiDB-lite"/>
    </source>
</evidence>
<proteinExistence type="predicted"/>
<dbReference type="GO" id="GO:0007339">
    <property type="term" value="P:binding of sperm to zona pellucida"/>
    <property type="evidence" value="ECO:0007669"/>
    <property type="project" value="TreeGrafter"/>
</dbReference>
<dbReference type="Pfam" id="PF23344">
    <property type="entry name" value="ZP-N"/>
    <property type="match status" value="1"/>
</dbReference>
<dbReference type="InterPro" id="IPR001507">
    <property type="entry name" value="ZP_dom"/>
</dbReference>